<dbReference type="InterPro" id="IPR014710">
    <property type="entry name" value="RmlC-like_jellyroll"/>
</dbReference>
<evidence type="ECO:0000313" key="3">
    <source>
        <dbReference type="Proteomes" id="UP000824782"/>
    </source>
</evidence>
<dbReference type="PANTHER" id="PTHR23011:SF28">
    <property type="entry name" value="CYCLIC NUCLEOTIDE-BINDING DOMAIN CONTAINING PROTEIN"/>
    <property type="match status" value="1"/>
</dbReference>
<dbReference type="InterPro" id="IPR018490">
    <property type="entry name" value="cNMP-bd_dom_sf"/>
</dbReference>
<dbReference type="Proteomes" id="UP000824782">
    <property type="component" value="Unassembled WGS sequence"/>
</dbReference>
<keyword evidence="3" id="KW-1185">Reference proteome</keyword>
<evidence type="ECO:0000313" key="2">
    <source>
        <dbReference type="EMBL" id="KAG8584528.1"/>
    </source>
</evidence>
<dbReference type="Gene3D" id="2.60.120.10">
    <property type="entry name" value="Jelly Rolls"/>
    <property type="match status" value="1"/>
</dbReference>
<organism evidence="2 3">
    <name type="scientific">Engystomops pustulosus</name>
    <name type="common">Tungara frog</name>
    <name type="synonym">Physalaemus pustulosus</name>
    <dbReference type="NCBI Taxonomy" id="76066"/>
    <lineage>
        <taxon>Eukaryota</taxon>
        <taxon>Metazoa</taxon>
        <taxon>Chordata</taxon>
        <taxon>Craniata</taxon>
        <taxon>Vertebrata</taxon>
        <taxon>Euteleostomi</taxon>
        <taxon>Amphibia</taxon>
        <taxon>Batrachia</taxon>
        <taxon>Anura</taxon>
        <taxon>Neobatrachia</taxon>
        <taxon>Hyloidea</taxon>
        <taxon>Leptodactylidae</taxon>
        <taxon>Leiuperinae</taxon>
        <taxon>Engystomops</taxon>
    </lineage>
</organism>
<dbReference type="SMART" id="SM00100">
    <property type="entry name" value="cNMP"/>
    <property type="match status" value="1"/>
</dbReference>
<protein>
    <recommendedName>
        <fullName evidence="1">Cyclic nucleotide-binding domain-containing protein</fullName>
    </recommendedName>
</protein>
<dbReference type="SUPFAM" id="SSF51206">
    <property type="entry name" value="cAMP-binding domain-like"/>
    <property type="match status" value="1"/>
</dbReference>
<feature type="domain" description="Cyclic nucleotide-binding" evidence="1">
    <location>
        <begin position="189"/>
        <end position="270"/>
    </location>
</feature>
<comment type="caution">
    <text evidence="2">The sequence shown here is derived from an EMBL/GenBank/DDBJ whole genome shotgun (WGS) entry which is preliminary data.</text>
</comment>
<dbReference type="InterPro" id="IPR000595">
    <property type="entry name" value="cNMP-bd_dom"/>
</dbReference>
<gene>
    <name evidence="2" type="ORF">GDO81_004644</name>
</gene>
<dbReference type="Pfam" id="PF00027">
    <property type="entry name" value="cNMP_binding"/>
    <property type="match status" value="1"/>
</dbReference>
<reference evidence="2" key="1">
    <citation type="thesis" date="2020" institute="ProQuest LLC" country="789 East Eisenhower Parkway, Ann Arbor, MI, USA">
        <title>Comparative Genomics and Chromosome Evolution.</title>
        <authorList>
            <person name="Mudd A.B."/>
        </authorList>
    </citation>
    <scope>NUCLEOTIDE SEQUENCE</scope>
    <source>
        <strain evidence="2">237g6f4</strain>
        <tissue evidence="2">Blood</tissue>
    </source>
</reference>
<dbReference type="CDD" id="cd00038">
    <property type="entry name" value="CAP_ED"/>
    <property type="match status" value="1"/>
</dbReference>
<dbReference type="AlphaFoldDB" id="A0AAV7CJU6"/>
<dbReference type="PROSITE" id="PS50042">
    <property type="entry name" value="CNMP_BINDING_3"/>
    <property type="match status" value="1"/>
</dbReference>
<evidence type="ECO:0000259" key="1">
    <source>
        <dbReference type="PROSITE" id="PS50042"/>
    </source>
</evidence>
<name>A0AAV7CJU6_ENGPU</name>
<sequence length="365" mass="41127">MNQEMSDGVLVMERPLHVNNPLLRDLDAETIDRRNDDDDDETDAAFSAVQYLFQPHHPEDCEDDAETLPVNKYIHKFRTAVLVVQVIRNLIKIYRDYAASRTEPISFSEYVGFETETENLLFDHSLFKAKMEMVLSSEAKQILTSPPEERTPDETKLAMLSLRMTVSSFAGYPVHIQEGIAKVGWYECFGPGRVIIRQGHVAQNFYLILSGTAVVTKVSQSKKTGEHFSKTVAFLKRGKYFGDVAILTNTKRNATVVCHDSVSLLAITRQVRNCRKYVTGNLPSKSIMINLGHLPIDPGTVTVVSSYTEHLEPAAEGETQELTVYEDEEVTQELTVYEAMGVTQELTVYEDEGLTQELTVYEDEG</sequence>
<dbReference type="EMBL" id="WNYA01000002">
    <property type="protein sequence ID" value="KAG8584528.1"/>
    <property type="molecule type" value="Genomic_DNA"/>
</dbReference>
<accession>A0AAV7CJU6</accession>
<dbReference type="PANTHER" id="PTHR23011">
    <property type="entry name" value="CYCLIC NUCLEOTIDE-BINDING DOMAIN CONTAINING PROTEIN"/>
    <property type="match status" value="1"/>
</dbReference>
<proteinExistence type="predicted"/>